<evidence type="ECO:0000313" key="2">
    <source>
        <dbReference type="EMBL" id="GAA2037251.1"/>
    </source>
</evidence>
<organism evidence="2 3">
    <name type="scientific">Terrabacter terrae</name>
    <dbReference type="NCBI Taxonomy" id="318434"/>
    <lineage>
        <taxon>Bacteria</taxon>
        <taxon>Bacillati</taxon>
        <taxon>Actinomycetota</taxon>
        <taxon>Actinomycetes</taxon>
        <taxon>Micrococcales</taxon>
        <taxon>Intrasporangiaceae</taxon>
        <taxon>Terrabacter</taxon>
    </lineage>
</organism>
<protein>
    <submittedName>
        <fullName evidence="2">Uncharacterized protein</fullName>
    </submittedName>
</protein>
<evidence type="ECO:0000313" key="3">
    <source>
        <dbReference type="Proteomes" id="UP001501285"/>
    </source>
</evidence>
<keyword evidence="3" id="KW-1185">Reference proteome</keyword>
<gene>
    <name evidence="2" type="ORF">GCM10009740_31240</name>
</gene>
<dbReference type="Proteomes" id="UP001501285">
    <property type="component" value="Unassembled WGS sequence"/>
</dbReference>
<feature type="region of interest" description="Disordered" evidence="1">
    <location>
        <begin position="1"/>
        <end position="30"/>
    </location>
</feature>
<dbReference type="RefSeq" id="WP_343992993.1">
    <property type="nucleotide sequence ID" value="NZ_BAAANB010000021.1"/>
</dbReference>
<proteinExistence type="predicted"/>
<evidence type="ECO:0000256" key="1">
    <source>
        <dbReference type="SAM" id="MobiDB-lite"/>
    </source>
</evidence>
<comment type="caution">
    <text evidence="2">The sequence shown here is derived from an EMBL/GenBank/DDBJ whole genome shotgun (WGS) entry which is preliminary data.</text>
</comment>
<name>A0ABP5FZE3_9MICO</name>
<sequence length="77" mass="8430">MAGGSGKGHEHPIPPVPPSRRHVWVRGPRDAPGPHPGILLGWEQRDGQWFALVSYYLEGDGVLAQQWLAAELLTRVG</sequence>
<dbReference type="EMBL" id="BAAANB010000021">
    <property type="protein sequence ID" value="GAA2037251.1"/>
    <property type="molecule type" value="Genomic_DNA"/>
</dbReference>
<accession>A0ABP5FZE3</accession>
<reference evidence="3" key="1">
    <citation type="journal article" date="2019" name="Int. J. Syst. Evol. Microbiol.">
        <title>The Global Catalogue of Microorganisms (GCM) 10K type strain sequencing project: providing services to taxonomists for standard genome sequencing and annotation.</title>
        <authorList>
            <consortium name="The Broad Institute Genomics Platform"/>
            <consortium name="The Broad Institute Genome Sequencing Center for Infectious Disease"/>
            <person name="Wu L."/>
            <person name="Ma J."/>
        </authorList>
    </citation>
    <scope>NUCLEOTIDE SEQUENCE [LARGE SCALE GENOMIC DNA]</scope>
    <source>
        <strain evidence="3">JCM 14283</strain>
    </source>
</reference>